<evidence type="ECO:0000256" key="2">
    <source>
        <dbReference type="ARBA" id="ARBA00020355"/>
    </source>
</evidence>
<evidence type="ECO:0000256" key="3">
    <source>
        <dbReference type="ARBA" id="ARBA00022553"/>
    </source>
</evidence>
<evidence type="ECO:0000256" key="1">
    <source>
        <dbReference type="ARBA" id="ARBA00005753"/>
    </source>
</evidence>
<dbReference type="GO" id="GO:0034236">
    <property type="term" value="F:protein kinase A catalytic subunit binding"/>
    <property type="evidence" value="ECO:0007669"/>
    <property type="project" value="TreeGrafter"/>
</dbReference>
<dbReference type="Gene3D" id="1.20.890.10">
    <property type="entry name" value="cAMP-dependent protein kinase regulatory subunit, dimerization-anchoring domain"/>
    <property type="match status" value="1"/>
</dbReference>
<dbReference type="Pfam" id="PF00027">
    <property type="entry name" value="cNMP_binding"/>
    <property type="match status" value="2"/>
</dbReference>
<feature type="region of interest" description="Disordered" evidence="10">
    <location>
        <begin position="88"/>
        <end position="135"/>
    </location>
</feature>
<dbReference type="InterPro" id="IPR012198">
    <property type="entry name" value="cAMP_dep_PK_reg_su"/>
</dbReference>
<dbReference type="GO" id="GO:0033554">
    <property type="term" value="P:cellular response to stress"/>
    <property type="evidence" value="ECO:0007669"/>
    <property type="project" value="UniProtKB-ARBA"/>
</dbReference>
<keyword evidence="7 8" id="KW-0114">cAMP</keyword>
<dbReference type="SUPFAM" id="SSF51206">
    <property type="entry name" value="cAMP-binding domain-like"/>
    <property type="match status" value="2"/>
</dbReference>
<dbReference type="InterPro" id="IPR014710">
    <property type="entry name" value="RmlC-like_jellyroll"/>
</dbReference>
<keyword evidence="4 8" id="KW-0116">cAMP-binding</keyword>
<comment type="caution">
    <text evidence="12">The sequence shown here is derived from an EMBL/GenBank/DDBJ whole genome shotgun (WGS) entry which is preliminary data.</text>
</comment>
<dbReference type="PROSITE" id="PS00889">
    <property type="entry name" value="CNMP_BINDING_2"/>
    <property type="match status" value="2"/>
</dbReference>
<dbReference type="SUPFAM" id="SSF47391">
    <property type="entry name" value="Dimerization-anchoring domain of cAMP-dependent PK regulatory subunit"/>
    <property type="match status" value="1"/>
</dbReference>
<feature type="binding site" evidence="9">
    <location>
        <position position="372"/>
    </location>
    <ligand>
        <name>3',5'-cyclic AMP</name>
        <dbReference type="ChEBI" id="CHEBI:58165"/>
        <label>2</label>
    </ligand>
</feature>
<accession>A0A9P7ZYS4</accession>
<dbReference type="InterPro" id="IPR018490">
    <property type="entry name" value="cNMP-bd_dom_sf"/>
</dbReference>
<evidence type="ECO:0000256" key="8">
    <source>
        <dbReference type="PIRNR" id="PIRNR000548"/>
    </source>
</evidence>
<feature type="domain" description="Cyclic nucleotide-binding" evidence="11">
    <location>
        <begin position="179"/>
        <end position="299"/>
    </location>
</feature>
<name>A0A9P7ZYS4_MORAP</name>
<dbReference type="PANTHER" id="PTHR11635">
    <property type="entry name" value="CAMP-DEPENDENT PROTEIN KINASE REGULATORY CHAIN"/>
    <property type="match status" value="1"/>
</dbReference>
<feature type="binding site" evidence="9">
    <location>
        <position position="381"/>
    </location>
    <ligand>
        <name>3',5'-cyclic AMP</name>
        <dbReference type="ChEBI" id="CHEBI:58165"/>
        <label>2</label>
    </ligand>
</feature>
<dbReference type="PANTHER" id="PTHR11635:SF152">
    <property type="entry name" value="CAMP-DEPENDENT PROTEIN KINASE TYPE I REGULATORY SUBUNIT-RELATED"/>
    <property type="match status" value="1"/>
</dbReference>
<dbReference type="EMBL" id="JAIFTL010000206">
    <property type="protein sequence ID" value="KAG9321418.1"/>
    <property type="molecule type" value="Genomic_DNA"/>
</dbReference>
<dbReference type="InterPro" id="IPR018488">
    <property type="entry name" value="cNMP-bd_CS"/>
</dbReference>
<feature type="binding site" evidence="9">
    <location>
        <position position="249"/>
    </location>
    <ligand>
        <name>3',5'-cyclic AMP</name>
        <dbReference type="ChEBI" id="CHEBI:58165"/>
        <label>1</label>
    </ligand>
</feature>
<dbReference type="Gene3D" id="2.60.120.10">
    <property type="entry name" value="Jelly Rolls"/>
    <property type="match status" value="2"/>
</dbReference>
<evidence type="ECO:0000256" key="7">
    <source>
        <dbReference type="ARBA" id="ARBA00023149"/>
    </source>
</evidence>
<dbReference type="Pfam" id="PF02197">
    <property type="entry name" value="RIIa"/>
    <property type="match status" value="1"/>
</dbReference>
<dbReference type="AlphaFoldDB" id="A0A9P7ZYS4"/>
<reference evidence="12" key="1">
    <citation type="submission" date="2021-07" db="EMBL/GenBank/DDBJ databases">
        <title>Draft genome of Mortierella alpina, strain LL118, isolated from an aspen leaf litter sample.</title>
        <authorList>
            <person name="Yang S."/>
            <person name="Vinatzer B.A."/>
        </authorList>
    </citation>
    <scope>NUCLEOTIDE SEQUENCE</scope>
    <source>
        <strain evidence="12">LL118</strain>
    </source>
</reference>
<feature type="domain" description="Cyclic nucleotide-binding" evidence="11">
    <location>
        <begin position="302"/>
        <end position="422"/>
    </location>
</feature>
<keyword evidence="5" id="KW-0677">Repeat</keyword>
<dbReference type="PRINTS" id="PR00103">
    <property type="entry name" value="CAMPKINASE"/>
</dbReference>
<comment type="similarity">
    <text evidence="1 8">Belongs to the cAMP-dependent kinase regulatory chain family.</text>
</comment>
<organism evidence="12 13">
    <name type="scientific">Mortierella alpina</name>
    <name type="common">Oleaginous fungus</name>
    <name type="synonym">Mortierella renispora</name>
    <dbReference type="NCBI Taxonomy" id="64518"/>
    <lineage>
        <taxon>Eukaryota</taxon>
        <taxon>Fungi</taxon>
        <taxon>Fungi incertae sedis</taxon>
        <taxon>Mucoromycota</taxon>
        <taxon>Mortierellomycotina</taxon>
        <taxon>Mortierellomycetes</taxon>
        <taxon>Mortierellales</taxon>
        <taxon>Mortierellaceae</taxon>
        <taxon>Mortierella</taxon>
    </lineage>
</organism>
<dbReference type="InterPro" id="IPR003117">
    <property type="entry name" value="cAMP_dep_PK_reg_su_I/II_a/b"/>
</dbReference>
<dbReference type="Proteomes" id="UP000717515">
    <property type="component" value="Unassembled WGS sequence"/>
</dbReference>
<dbReference type="GO" id="GO:0004862">
    <property type="term" value="F:cAMP-dependent protein kinase inhibitor activity"/>
    <property type="evidence" value="ECO:0007669"/>
    <property type="project" value="TreeGrafter"/>
</dbReference>
<evidence type="ECO:0000256" key="4">
    <source>
        <dbReference type="ARBA" id="ARBA00022566"/>
    </source>
</evidence>
<proteinExistence type="inferred from homology"/>
<evidence type="ECO:0000313" key="13">
    <source>
        <dbReference type="Proteomes" id="UP000717515"/>
    </source>
</evidence>
<evidence type="ECO:0000259" key="11">
    <source>
        <dbReference type="PROSITE" id="PS50042"/>
    </source>
</evidence>
<sequence>MFASSTTTQSPIHRSLPQAYAEILNDLNQKVISAQPQDVLQFCANYFSQKLEEQRIRFLAAARNAPTPNREIPQFLPALIPPTLSVSSPKIVHTSTPAASSPDHSMESDSDSDSDDEDDEAQEDPSPLLSMPANYMRGRRTSVSAESMVPSHQNYVKTVIPKTAEQRKRIELSIASNFLFKNLDEDQHEDVVNAMAEKRFRNRENVIEQGAVGDYFYVVETGTLDVFVAKNGNPAEKVFEYGPGGSFGELALMYNGPRAATVTATSDVVLWALDRITFRRILMENTSRKRRMYEAFLETVPLLVSLEPYERHKIADALESVYFEDGQIVVRQGDQGDNFFIIESGEATVTKYNEEGEEFPMPGLGPGQYFGELALLNDMPRAATIKAKGRLKCATLGKRAFVRLLGPVVEIIKRNSSNYQTIEQQIQQHQQQLMPVSSATPSAAASPSAASPALAAAPAPILSASATSPLLTQIQPQAQLNHV</sequence>
<feature type="binding site" evidence="9">
    <location>
        <position position="258"/>
    </location>
    <ligand>
        <name>3',5'-cyclic AMP</name>
        <dbReference type="ChEBI" id="CHEBI:58165"/>
        <label>1</label>
    </ligand>
</feature>
<evidence type="ECO:0000256" key="5">
    <source>
        <dbReference type="ARBA" id="ARBA00022737"/>
    </source>
</evidence>
<dbReference type="FunFam" id="2.60.120.10:FF:000006">
    <property type="entry name" value="cAMP-dependent protein kinase type I-alpha regulatory subunit"/>
    <property type="match status" value="1"/>
</dbReference>
<dbReference type="FunFam" id="2.60.120.10:FF:000039">
    <property type="entry name" value="cAMP-dependent protein kinase regulatory subunit"/>
    <property type="match status" value="1"/>
</dbReference>
<dbReference type="GO" id="GO:0005634">
    <property type="term" value="C:nucleus"/>
    <property type="evidence" value="ECO:0007669"/>
    <property type="project" value="TreeGrafter"/>
</dbReference>
<dbReference type="GO" id="GO:0005829">
    <property type="term" value="C:cytosol"/>
    <property type="evidence" value="ECO:0007669"/>
    <property type="project" value="TreeGrafter"/>
</dbReference>
<evidence type="ECO:0000313" key="12">
    <source>
        <dbReference type="EMBL" id="KAG9321418.1"/>
    </source>
</evidence>
<dbReference type="InterPro" id="IPR050503">
    <property type="entry name" value="cAMP-dep_PK_reg_su-like"/>
</dbReference>
<comment type="subunit">
    <text evidence="8">Tetramer, composed of 2 regulatory (R) and 2 catalytic (C) subunits. In the presence of cAMP it dissociates into 2 active monomeric C subunits and an R dimer.</text>
</comment>
<keyword evidence="3" id="KW-0597">Phosphoprotein</keyword>
<dbReference type="SMART" id="SM00394">
    <property type="entry name" value="RIIa"/>
    <property type="match status" value="1"/>
</dbReference>
<evidence type="ECO:0000256" key="6">
    <source>
        <dbReference type="ARBA" id="ARBA00022741"/>
    </source>
</evidence>
<dbReference type="GO" id="GO:0030552">
    <property type="term" value="F:cAMP binding"/>
    <property type="evidence" value="ECO:0007669"/>
    <property type="project" value="UniProtKB-KW"/>
</dbReference>
<dbReference type="PIRSF" id="PIRSF000548">
    <property type="entry name" value="PK_regulatory"/>
    <property type="match status" value="1"/>
</dbReference>
<dbReference type="PROSITE" id="PS00888">
    <property type="entry name" value="CNMP_BINDING_1"/>
    <property type="match status" value="2"/>
</dbReference>
<keyword evidence="6 8" id="KW-0547">Nucleotide-binding</keyword>
<dbReference type="GO" id="GO:0005952">
    <property type="term" value="C:cAMP-dependent protein kinase complex"/>
    <property type="evidence" value="ECO:0007669"/>
    <property type="project" value="InterPro"/>
</dbReference>
<evidence type="ECO:0000256" key="9">
    <source>
        <dbReference type="PIRSR" id="PIRSR000548-1"/>
    </source>
</evidence>
<gene>
    <name evidence="12" type="ORF">KVV02_000552</name>
</gene>
<evidence type="ECO:0000256" key="10">
    <source>
        <dbReference type="SAM" id="MobiDB-lite"/>
    </source>
</evidence>
<dbReference type="InterPro" id="IPR000595">
    <property type="entry name" value="cNMP-bd_dom"/>
</dbReference>
<dbReference type="CDD" id="cd12098">
    <property type="entry name" value="DD_R_ScPKA-like"/>
    <property type="match status" value="1"/>
</dbReference>
<feature type="compositionally biased region" description="Acidic residues" evidence="10">
    <location>
        <begin position="108"/>
        <end position="123"/>
    </location>
</feature>
<dbReference type="PROSITE" id="PS50042">
    <property type="entry name" value="CNMP_BINDING_3"/>
    <property type="match status" value="2"/>
</dbReference>
<feature type="compositionally biased region" description="Polar residues" evidence="10">
    <location>
        <begin position="88"/>
        <end position="99"/>
    </location>
</feature>
<dbReference type="SMART" id="SM00100">
    <property type="entry name" value="cNMP"/>
    <property type="match status" value="2"/>
</dbReference>
<protein>
    <recommendedName>
        <fullName evidence="2 8">cAMP-dependent protein kinase regulatory subunit</fullName>
    </recommendedName>
</protein>
<dbReference type="CDD" id="cd00038">
    <property type="entry name" value="CAP_ED"/>
    <property type="match status" value="2"/>
</dbReference>